<evidence type="ECO:0000313" key="1">
    <source>
        <dbReference type="EMBL" id="KAI8440611.1"/>
    </source>
</evidence>
<keyword evidence="2" id="KW-1185">Reference proteome</keyword>
<name>A0ACC0KX10_CHOFU</name>
<comment type="caution">
    <text evidence="1">The sequence shown here is derived from an EMBL/GenBank/DDBJ whole genome shotgun (WGS) entry which is preliminary data.</text>
</comment>
<dbReference type="EMBL" id="CM046102">
    <property type="protein sequence ID" value="KAI8440611.1"/>
    <property type="molecule type" value="Genomic_DNA"/>
</dbReference>
<accession>A0ACC0KX10</accession>
<evidence type="ECO:0000313" key="2">
    <source>
        <dbReference type="Proteomes" id="UP001064048"/>
    </source>
</evidence>
<dbReference type="Proteomes" id="UP001064048">
    <property type="component" value="Chromosome 2"/>
</dbReference>
<protein>
    <submittedName>
        <fullName evidence="1">Uncharacterized protein</fullName>
    </submittedName>
</protein>
<gene>
    <name evidence="1" type="ORF">MSG28_001830</name>
</gene>
<reference evidence="1 2" key="1">
    <citation type="journal article" date="2022" name="Genome Biol. Evol.">
        <title>The Spruce Budworm Genome: Reconstructing the Evolutionary History of Antifreeze Proteins.</title>
        <authorList>
            <person name="Beliveau C."/>
            <person name="Gagne P."/>
            <person name="Picq S."/>
            <person name="Vernygora O."/>
            <person name="Keeling C.I."/>
            <person name="Pinkney K."/>
            <person name="Doucet D."/>
            <person name="Wen F."/>
            <person name="Johnston J.S."/>
            <person name="Maaroufi H."/>
            <person name="Boyle B."/>
            <person name="Laroche J."/>
            <person name="Dewar K."/>
            <person name="Juretic N."/>
            <person name="Blackburn G."/>
            <person name="Nisole A."/>
            <person name="Brunet B."/>
            <person name="Brandao M."/>
            <person name="Lumley L."/>
            <person name="Duan J."/>
            <person name="Quan G."/>
            <person name="Lucarotti C.J."/>
            <person name="Roe A.D."/>
            <person name="Sperling F.A.H."/>
            <person name="Levesque R.C."/>
            <person name="Cusson M."/>
        </authorList>
    </citation>
    <scope>NUCLEOTIDE SEQUENCE [LARGE SCALE GENOMIC DNA]</scope>
    <source>
        <strain evidence="1">Glfc:IPQL:Cfum</strain>
    </source>
</reference>
<sequence length="296" mass="32879">MMRSENHHLLDDKMDEAVTHYITHQPGESVHVDANSLALNIHEDEGGRVVTVMNSQGFTQQMCRQITVGEQVEGGPWGEEILDPESRLAAIVAHLTQNSRNPHQPPQHKITSVRGDVESSVMLDGQMRLFNAQTLFKLDSKSYNKPPESNGELNPCSAEADQQAEPIVVQLPPLPPLPPLQEMKRCPDADWFNSKAKSTLKSDSPLLDSDGQVLELAGASPGQSRQPSRKSLPHKKRISRKLKRNPGNSTPQQDIVVISCNEEVPQEEILPDNFVTQVTHQTHLAQDTHHAITHEV</sequence>
<proteinExistence type="predicted"/>
<organism evidence="1 2">
    <name type="scientific">Choristoneura fumiferana</name>
    <name type="common">Spruce budworm moth</name>
    <name type="synonym">Archips fumiferana</name>
    <dbReference type="NCBI Taxonomy" id="7141"/>
    <lineage>
        <taxon>Eukaryota</taxon>
        <taxon>Metazoa</taxon>
        <taxon>Ecdysozoa</taxon>
        <taxon>Arthropoda</taxon>
        <taxon>Hexapoda</taxon>
        <taxon>Insecta</taxon>
        <taxon>Pterygota</taxon>
        <taxon>Neoptera</taxon>
        <taxon>Endopterygota</taxon>
        <taxon>Lepidoptera</taxon>
        <taxon>Glossata</taxon>
        <taxon>Ditrysia</taxon>
        <taxon>Tortricoidea</taxon>
        <taxon>Tortricidae</taxon>
        <taxon>Tortricinae</taxon>
        <taxon>Choristoneura</taxon>
    </lineage>
</organism>